<dbReference type="Proteomes" id="UP000526408">
    <property type="component" value="Unassembled WGS sequence"/>
</dbReference>
<name>A0A7X6GZP5_9RHOB</name>
<evidence type="ECO:0000313" key="1">
    <source>
        <dbReference type="EMBL" id="NKX44077.1"/>
    </source>
</evidence>
<reference evidence="1 2" key="1">
    <citation type="submission" date="2020-04" db="EMBL/GenBank/DDBJ databases">
        <authorList>
            <person name="Yoon J."/>
        </authorList>
    </citation>
    <scope>NUCLEOTIDE SEQUENCE [LARGE SCALE GENOMIC DNA]</scope>
    <source>
        <strain evidence="1 2">KMU-115</strain>
    </source>
</reference>
<dbReference type="AlphaFoldDB" id="A0A7X6GZP5"/>
<proteinExistence type="predicted"/>
<keyword evidence="2" id="KW-1185">Reference proteome</keyword>
<organism evidence="1 2">
    <name type="scientific">Roseicyclus persicicus</name>
    <dbReference type="NCBI Taxonomy" id="2650661"/>
    <lineage>
        <taxon>Bacteria</taxon>
        <taxon>Pseudomonadati</taxon>
        <taxon>Pseudomonadota</taxon>
        <taxon>Alphaproteobacteria</taxon>
        <taxon>Rhodobacterales</taxon>
        <taxon>Roseobacteraceae</taxon>
        <taxon>Roseicyclus</taxon>
    </lineage>
</organism>
<dbReference type="EMBL" id="JAAZQQ010000002">
    <property type="protein sequence ID" value="NKX44077.1"/>
    <property type="molecule type" value="Genomic_DNA"/>
</dbReference>
<gene>
    <name evidence="1" type="ORF">HCU73_05705</name>
</gene>
<protein>
    <submittedName>
        <fullName evidence="1">Uncharacterized protein</fullName>
    </submittedName>
</protein>
<dbReference type="RefSeq" id="WP_168622472.1">
    <property type="nucleotide sequence ID" value="NZ_JAAZQQ010000002.1"/>
</dbReference>
<dbReference type="InterPro" id="IPR027417">
    <property type="entry name" value="P-loop_NTPase"/>
</dbReference>
<sequence>MRVIQIHAGIHKTGSTALQHRLARLAPDLAGHGIALPGFGPRGQGHHALSAFQHEPEACARAWARVARSLRATDAPRVLLSSEHFISAEPEALKAALDGLGPHEVRLHFYVRPHVGLFTSLYLQRIKAGVVRTGPVEVAHGYASRPEFDYVPAIERYIDVFGPEAVRVREFDPARFEGGSLMADAWAFLDLPAALRDRALAEGDAVLNPSPSAEQAALLFAVAARLRAAMARRLDPQVLRRSLAALFGELCARLADPATRYRLPLTLQEAIAESAGPARAGFARRLDRPASDAFLHEPLQRPDPIAPVPFEAVAASLSATAAAATRRGWAAVARSIDHLTAELRPADGALLRLDGLAPLQSEGLA</sequence>
<comment type="caution">
    <text evidence="1">The sequence shown here is derived from an EMBL/GenBank/DDBJ whole genome shotgun (WGS) entry which is preliminary data.</text>
</comment>
<accession>A0A7X6GZP5</accession>
<evidence type="ECO:0000313" key="2">
    <source>
        <dbReference type="Proteomes" id="UP000526408"/>
    </source>
</evidence>
<dbReference type="SUPFAM" id="SSF52540">
    <property type="entry name" value="P-loop containing nucleoside triphosphate hydrolases"/>
    <property type="match status" value="1"/>
</dbReference>